<feature type="coiled-coil region" evidence="1">
    <location>
        <begin position="196"/>
        <end position="223"/>
    </location>
</feature>
<evidence type="ECO:0000256" key="1">
    <source>
        <dbReference type="SAM" id="Coils"/>
    </source>
</evidence>
<evidence type="ECO:0000313" key="2">
    <source>
        <dbReference type="EMBL" id="TKR69758.1"/>
    </source>
</evidence>
<keyword evidence="3" id="KW-1185">Reference proteome</keyword>
<accession>A0A4U5MK32</accession>
<gene>
    <name evidence="2" type="ORF">L596_021868</name>
</gene>
<dbReference type="AlphaFoldDB" id="A0A4U5MK32"/>
<keyword evidence="1" id="KW-0175">Coiled coil</keyword>
<comment type="caution">
    <text evidence="2">The sequence shown here is derived from an EMBL/GenBank/DDBJ whole genome shotgun (WGS) entry which is preliminary data.</text>
</comment>
<name>A0A4U5MK32_STECR</name>
<reference evidence="2 3" key="2">
    <citation type="journal article" date="2019" name="G3 (Bethesda)">
        <title>Hybrid Assembly of the Genome of the Entomopathogenic Nematode Steinernema carpocapsae Identifies the X-Chromosome.</title>
        <authorList>
            <person name="Serra L."/>
            <person name="Macchietto M."/>
            <person name="Macias-Munoz A."/>
            <person name="McGill C.J."/>
            <person name="Rodriguez I.M."/>
            <person name="Rodriguez B."/>
            <person name="Murad R."/>
            <person name="Mortazavi A."/>
        </authorList>
    </citation>
    <scope>NUCLEOTIDE SEQUENCE [LARGE SCALE GENOMIC DNA]</scope>
    <source>
        <strain evidence="2 3">ALL</strain>
    </source>
</reference>
<dbReference type="EMBL" id="AZBU02000007">
    <property type="protein sequence ID" value="TKR69758.1"/>
    <property type="molecule type" value="Genomic_DNA"/>
</dbReference>
<evidence type="ECO:0000313" key="3">
    <source>
        <dbReference type="Proteomes" id="UP000298663"/>
    </source>
</evidence>
<reference evidence="2 3" key="1">
    <citation type="journal article" date="2015" name="Genome Biol.">
        <title>Comparative genomics of Steinernema reveals deeply conserved gene regulatory networks.</title>
        <authorList>
            <person name="Dillman A.R."/>
            <person name="Macchietto M."/>
            <person name="Porter C.F."/>
            <person name="Rogers A."/>
            <person name="Williams B."/>
            <person name="Antoshechkin I."/>
            <person name="Lee M.M."/>
            <person name="Goodwin Z."/>
            <person name="Lu X."/>
            <person name="Lewis E.E."/>
            <person name="Goodrich-Blair H."/>
            <person name="Stock S.P."/>
            <person name="Adams B.J."/>
            <person name="Sternberg P.W."/>
            <person name="Mortazavi A."/>
        </authorList>
    </citation>
    <scope>NUCLEOTIDE SEQUENCE [LARGE SCALE GENOMIC DNA]</scope>
    <source>
        <strain evidence="2 3">ALL</strain>
    </source>
</reference>
<sequence length="440" mass="50814">MNRLVSCVGLIKTPLQAGFLKPRFINISSSFTEWKGHNDRHYVLNNGHVHCEVPLVFAVSKDLQNSPMAERLNAFEAELADFKKQSNEAFETKVLKRLSKVEKRIKMIQEEAKGKLIQKKKVINSSTIAVEPMFDRPFETFEDNSMDVHSSEHVLKNKVGPLVAVDDVKETAKAEKFFADWFTPATSETPSDLTTLTCLKERLTRAEKEHASLQAKFDAELEKCDLEPNWDAKPFVSQEAWNAYDLEARKDKALEKCHEWANMENGLEAEIKSLKKQIETLESFCSGYHLVENLLEKEAKAKNEYLTQLKKFETMVLMPNGPELDHYEIQKLKIWDYLSSYKTNIDKAWNDYQAIKQDSYDNTKAEKALMKAKNHYNKLCKLFEDLKTCQDNIETCKNKKFAAFHENDDDKLETAIHDLKKLRQDEKAILEEVKNTFALA</sequence>
<protein>
    <submittedName>
        <fullName evidence="2">Uncharacterized protein</fullName>
    </submittedName>
</protein>
<dbReference type="Proteomes" id="UP000298663">
    <property type="component" value="Unassembled WGS sequence"/>
</dbReference>
<feature type="coiled-coil region" evidence="1">
    <location>
        <begin position="257"/>
        <end position="284"/>
    </location>
</feature>
<organism evidence="2 3">
    <name type="scientific">Steinernema carpocapsae</name>
    <name type="common">Entomopathogenic nematode</name>
    <dbReference type="NCBI Taxonomy" id="34508"/>
    <lineage>
        <taxon>Eukaryota</taxon>
        <taxon>Metazoa</taxon>
        <taxon>Ecdysozoa</taxon>
        <taxon>Nematoda</taxon>
        <taxon>Chromadorea</taxon>
        <taxon>Rhabditida</taxon>
        <taxon>Tylenchina</taxon>
        <taxon>Panagrolaimomorpha</taxon>
        <taxon>Strongyloidoidea</taxon>
        <taxon>Steinernematidae</taxon>
        <taxon>Steinernema</taxon>
    </lineage>
</organism>
<proteinExistence type="predicted"/>